<comment type="similarity">
    <text evidence="1">Belongs to the ornithine cyclodeaminase/mu-crystallin family.</text>
</comment>
<dbReference type="RefSeq" id="WP_161139465.1">
    <property type="nucleotide sequence ID" value="NZ_SPKJ01000010.1"/>
</dbReference>
<gene>
    <name evidence="2" type="ORF">E4O86_05245</name>
</gene>
<dbReference type="InterPro" id="IPR036291">
    <property type="entry name" value="NAD(P)-bd_dom_sf"/>
</dbReference>
<reference evidence="2" key="1">
    <citation type="submission" date="2019-03" db="EMBL/GenBank/DDBJ databases">
        <title>Afifella sp. nov., isolated from activated sludge.</title>
        <authorList>
            <person name="Li Q."/>
            <person name="Liu Y."/>
        </authorList>
    </citation>
    <scope>NUCLEOTIDE SEQUENCE</scope>
    <source>
        <strain evidence="2">L72</strain>
    </source>
</reference>
<keyword evidence="3" id="KW-1185">Reference proteome</keyword>
<proteinExistence type="inferred from homology"/>
<organism evidence="2 3">
    <name type="scientific">Propylenella binzhouense</name>
    <dbReference type="NCBI Taxonomy" id="2555902"/>
    <lineage>
        <taxon>Bacteria</taxon>
        <taxon>Pseudomonadati</taxon>
        <taxon>Pseudomonadota</taxon>
        <taxon>Alphaproteobacteria</taxon>
        <taxon>Hyphomicrobiales</taxon>
        <taxon>Propylenellaceae</taxon>
        <taxon>Propylenella</taxon>
    </lineage>
</organism>
<dbReference type="PANTHER" id="PTHR13812:SF19">
    <property type="entry name" value="KETIMINE REDUCTASE MU-CRYSTALLIN"/>
    <property type="match status" value="1"/>
</dbReference>
<dbReference type="SUPFAM" id="SSF51735">
    <property type="entry name" value="NAD(P)-binding Rossmann-fold domains"/>
    <property type="match status" value="1"/>
</dbReference>
<dbReference type="PANTHER" id="PTHR13812">
    <property type="entry name" value="KETIMINE REDUCTASE MU-CRYSTALLIN"/>
    <property type="match status" value="1"/>
</dbReference>
<protein>
    <submittedName>
        <fullName evidence="2">Ornithine cyclodeaminase family protein</fullName>
    </submittedName>
</protein>
<dbReference type="EMBL" id="SPKJ01000010">
    <property type="protein sequence ID" value="MYZ47115.1"/>
    <property type="molecule type" value="Genomic_DNA"/>
</dbReference>
<dbReference type="Gene3D" id="3.40.50.720">
    <property type="entry name" value="NAD(P)-binding Rossmann-like Domain"/>
    <property type="match status" value="1"/>
</dbReference>
<evidence type="ECO:0000256" key="1">
    <source>
        <dbReference type="ARBA" id="ARBA00008903"/>
    </source>
</evidence>
<evidence type="ECO:0000313" key="3">
    <source>
        <dbReference type="Proteomes" id="UP000773614"/>
    </source>
</evidence>
<dbReference type="Pfam" id="PF02423">
    <property type="entry name" value="OCD_Mu_crystall"/>
    <property type="match status" value="1"/>
</dbReference>
<dbReference type="GO" id="GO:0005737">
    <property type="term" value="C:cytoplasm"/>
    <property type="evidence" value="ECO:0007669"/>
    <property type="project" value="TreeGrafter"/>
</dbReference>
<dbReference type="AlphaFoldDB" id="A0A964T2E2"/>
<dbReference type="Proteomes" id="UP000773614">
    <property type="component" value="Unassembled WGS sequence"/>
</dbReference>
<accession>A0A964T2E2</accession>
<comment type="caution">
    <text evidence="2">The sequence shown here is derived from an EMBL/GenBank/DDBJ whole genome shotgun (WGS) entry which is preliminary data.</text>
</comment>
<dbReference type="InterPro" id="IPR003462">
    <property type="entry name" value="ODC_Mu_crystall"/>
</dbReference>
<dbReference type="PIRSF" id="PIRSF001439">
    <property type="entry name" value="CryM"/>
    <property type="match status" value="1"/>
</dbReference>
<name>A0A964T2E2_9HYPH</name>
<dbReference type="OrthoDB" id="9801817at2"/>
<sequence>MSEVLLLRPNELLGLVSMAEAIDAVAAAYAGGSEYPVINAPRRRVHSPEGVRVSNFPGGVHALGVIGSQTRAELVGHADAHQQYLRREPPVFVLNDSNTGELLAILVGEIPEKELGPSSLMAMRTGATSGVGFRHLVREDAKLAGLFGSGGQASHQLQALLTERPGIERVRVFGRDQANRERFAEEYGARFGVAIEPVASAEAVIDGADVVVCATNTSTVLFDGDLLQPGQHITGIIGSNMQLVEGGFLKTVRRELDDRTAEKADLIVANLRDSVMAEKQGDLYQPIEKGLIRFEDIVDLGEVALGRHPGRTAPDQLTYHKNNNGTGAADLAIAMLAFRKARELGRGMPLALAA</sequence>
<evidence type="ECO:0000313" key="2">
    <source>
        <dbReference type="EMBL" id="MYZ47115.1"/>
    </source>
</evidence>
<dbReference type="InterPro" id="IPR023401">
    <property type="entry name" value="ODC_N"/>
</dbReference>
<dbReference type="Gene3D" id="3.30.1780.10">
    <property type="entry name" value="ornithine cyclodeaminase, domain 1"/>
    <property type="match status" value="1"/>
</dbReference>